<evidence type="ECO:0000259" key="2">
    <source>
        <dbReference type="Pfam" id="PF10469"/>
    </source>
</evidence>
<feature type="region of interest" description="Disordered" evidence="1">
    <location>
        <begin position="103"/>
        <end position="129"/>
    </location>
</feature>
<feature type="compositionally biased region" description="Basic residues" evidence="1">
    <location>
        <begin position="271"/>
        <end position="283"/>
    </location>
</feature>
<dbReference type="Gene3D" id="3.90.1140.10">
    <property type="entry name" value="Cyclic phosphodiesterase"/>
    <property type="match status" value="1"/>
</dbReference>
<dbReference type="GO" id="GO:0005634">
    <property type="term" value="C:nucleus"/>
    <property type="evidence" value="ECO:0007669"/>
    <property type="project" value="TreeGrafter"/>
</dbReference>
<dbReference type="GO" id="GO:0006307">
    <property type="term" value="P:DNA alkylation repair"/>
    <property type="evidence" value="ECO:0007669"/>
    <property type="project" value="InterPro"/>
</dbReference>
<evidence type="ECO:0000313" key="3">
    <source>
        <dbReference type="EMBL" id="RMZ04597.1"/>
    </source>
</evidence>
<gene>
    <name evidence="3" type="ORF">D0862_05263</name>
</gene>
<feature type="region of interest" description="Disordered" evidence="1">
    <location>
        <begin position="176"/>
        <end position="198"/>
    </location>
</feature>
<feature type="region of interest" description="Disordered" evidence="1">
    <location>
        <begin position="271"/>
        <end position="337"/>
    </location>
</feature>
<dbReference type="AlphaFoldDB" id="A0A3M7GV41"/>
<reference evidence="3 4" key="1">
    <citation type="journal article" date="2018" name="BMC Genomics">
        <title>Genomic evidence for intraspecific hybridization in a clonal and extremely halotolerant yeast.</title>
        <authorList>
            <person name="Gostincar C."/>
            <person name="Stajich J.E."/>
            <person name="Zupancic J."/>
            <person name="Zalar P."/>
            <person name="Gunde-Cimerman N."/>
        </authorList>
    </citation>
    <scope>NUCLEOTIDE SEQUENCE [LARGE SCALE GENOMIC DNA]</scope>
    <source>
        <strain evidence="3 4">EXF-171</strain>
    </source>
</reference>
<feature type="compositionally biased region" description="Basic and acidic residues" evidence="1">
    <location>
        <begin position="313"/>
        <end position="330"/>
    </location>
</feature>
<dbReference type="PANTHER" id="PTHR13360:SF1">
    <property type="entry name" value="ACTIVATING SIGNAL COINTEGRATOR 1 COMPLEX SUBUNIT 1"/>
    <property type="match status" value="1"/>
</dbReference>
<comment type="caution">
    <text evidence="3">The sequence shown here is derived from an EMBL/GenBank/DDBJ whole genome shotgun (WGS) entry which is preliminary data.</text>
</comment>
<evidence type="ECO:0000313" key="4">
    <source>
        <dbReference type="Proteomes" id="UP000281468"/>
    </source>
</evidence>
<feature type="domain" description="A-kinase anchor protein 7-like phosphoesterase" evidence="2">
    <location>
        <begin position="72"/>
        <end position="374"/>
    </location>
</feature>
<dbReference type="EMBL" id="QWIQ01000136">
    <property type="protein sequence ID" value="RMZ04597.1"/>
    <property type="molecule type" value="Genomic_DNA"/>
</dbReference>
<dbReference type="InterPro" id="IPR009210">
    <property type="entry name" value="ASCC1"/>
</dbReference>
<dbReference type="VEuPathDB" id="FungiDB:BTJ68_08648"/>
<dbReference type="Pfam" id="PF10469">
    <property type="entry name" value="AKAP7_NLS"/>
    <property type="match status" value="1"/>
</dbReference>
<sequence length="396" mass="43971">MQKPRDFKRRQKCVRPFLAFIATRHKPMSFVASRALKEAIRFRISDHKFYTMARGKYHGRGKPPAQKKPRLTHFLCLPLVTCDSKPQLQASMKKFRNIVTTKNEQTASQVEDAGDDESSKSETITSSVHPKAIRPVGALHCTLGVMSLDEKKLEEAKELLRHLDIPLLLQNVGSQNHEQATATDAAASEPLVNSPDSPPNTAPLRIELRGLVSMHAPQKTSILYSAPIDQTERLYPFCLAVQEKFKEGDFLVKDDRKLKLHATIVNTIYAKGRKQRPPPKWKMKQQTTTSGQAALAPSTEGLAGEKAATSGEKAGDETSPKKPEQEEVEGHGPNANAPLKIDATAILERFKDFVWAEDFALDRIAICEMGAKKITDDEGKVVAEEYTEVASVKLPT</sequence>
<dbReference type="InterPro" id="IPR019510">
    <property type="entry name" value="AKAP7-like_phosphoesterase"/>
</dbReference>
<dbReference type="Proteomes" id="UP000281468">
    <property type="component" value="Unassembled WGS sequence"/>
</dbReference>
<organism evidence="3 4">
    <name type="scientific">Hortaea werneckii</name>
    <name type="common">Black yeast</name>
    <name type="synonym">Cladosporium werneckii</name>
    <dbReference type="NCBI Taxonomy" id="91943"/>
    <lineage>
        <taxon>Eukaryota</taxon>
        <taxon>Fungi</taxon>
        <taxon>Dikarya</taxon>
        <taxon>Ascomycota</taxon>
        <taxon>Pezizomycotina</taxon>
        <taxon>Dothideomycetes</taxon>
        <taxon>Dothideomycetidae</taxon>
        <taxon>Mycosphaerellales</taxon>
        <taxon>Teratosphaeriaceae</taxon>
        <taxon>Hortaea</taxon>
    </lineage>
</organism>
<accession>A0A3M7GV41</accession>
<proteinExistence type="predicted"/>
<dbReference type="PANTHER" id="PTHR13360">
    <property type="entry name" value="ACTIVATING SIGNAL COINTEGRATOR 1 COMPLEX SUBUNIT 1"/>
    <property type="match status" value="1"/>
</dbReference>
<dbReference type="GO" id="GO:0006355">
    <property type="term" value="P:regulation of DNA-templated transcription"/>
    <property type="evidence" value="ECO:0007669"/>
    <property type="project" value="TreeGrafter"/>
</dbReference>
<evidence type="ECO:0000256" key="1">
    <source>
        <dbReference type="SAM" id="MobiDB-lite"/>
    </source>
</evidence>
<protein>
    <recommendedName>
        <fullName evidence="2">A-kinase anchor protein 7-like phosphoesterase domain-containing protein</fullName>
    </recommendedName>
</protein>
<name>A0A3M7GV41_HORWE</name>